<dbReference type="PANTHER" id="PTHR34606">
    <property type="entry name" value="BON DOMAIN-CONTAINING PROTEIN"/>
    <property type="match status" value="1"/>
</dbReference>
<dbReference type="RefSeq" id="WP_189398980.1">
    <property type="nucleotide sequence ID" value="NZ_BMXA01000002.1"/>
</dbReference>
<evidence type="ECO:0000259" key="2">
    <source>
        <dbReference type="PROSITE" id="PS50914"/>
    </source>
</evidence>
<dbReference type="Gene3D" id="3.30.1340.30">
    <property type="match status" value="2"/>
</dbReference>
<dbReference type="InterPro" id="IPR014004">
    <property type="entry name" value="Transpt-assoc_nodulatn_dom_bac"/>
</dbReference>
<name>A0A918RKB7_9GAMM</name>
<dbReference type="Pfam" id="PF04972">
    <property type="entry name" value="BON"/>
    <property type="match status" value="2"/>
</dbReference>
<feature type="chain" id="PRO_5038127832" evidence="1">
    <location>
        <begin position="31"/>
        <end position="212"/>
    </location>
</feature>
<keyword evidence="1" id="KW-0732">Signal</keyword>
<feature type="signal peptide" evidence="1">
    <location>
        <begin position="1"/>
        <end position="30"/>
    </location>
</feature>
<evidence type="ECO:0000313" key="3">
    <source>
        <dbReference type="EMBL" id="GHA03266.1"/>
    </source>
</evidence>
<feature type="domain" description="BON" evidence="2">
    <location>
        <begin position="141"/>
        <end position="209"/>
    </location>
</feature>
<dbReference type="PANTHER" id="PTHR34606:SF15">
    <property type="entry name" value="BON DOMAIN-CONTAINING PROTEIN"/>
    <property type="match status" value="1"/>
</dbReference>
<reference evidence="3" key="2">
    <citation type="submission" date="2020-09" db="EMBL/GenBank/DDBJ databases">
        <authorList>
            <person name="Sun Q."/>
            <person name="Kim S."/>
        </authorList>
    </citation>
    <scope>NUCLEOTIDE SEQUENCE</scope>
    <source>
        <strain evidence="3">KCTC 12711</strain>
    </source>
</reference>
<proteinExistence type="predicted"/>
<evidence type="ECO:0000313" key="4">
    <source>
        <dbReference type="Proteomes" id="UP000614811"/>
    </source>
</evidence>
<comment type="caution">
    <text evidence="3">The sequence shown here is derived from an EMBL/GenBank/DDBJ whole genome shotgun (WGS) entry which is preliminary data.</text>
</comment>
<dbReference type="PROSITE" id="PS50914">
    <property type="entry name" value="BON"/>
    <property type="match status" value="2"/>
</dbReference>
<sequence length="212" mass="23131">MNKQKRTSIIIKPVALAMGLALAVSGSALAGQHEIKTHKNANKETVLKWQGEAYQAWLDGKVETALLLNTNLNSFEINTKTAANHVILSGTVNSEVEAELAEEITKGVKGVEGVTNKLVVDTEMNAKQHETEGKSFSQHWEDATTTATIKSKLLLEDTVKGLDINVDTHYSEVTLHGEVNSDAERDLVEAIAENTKSVTKVNNNLRIVEEQS</sequence>
<feature type="domain" description="BON" evidence="2">
    <location>
        <begin position="54"/>
        <end position="122"/>
    </location>
</feature>
<evidence type="ECO:0000256" key="1">
    <source>
        <dbReference type="SAM" id="SignalP"/>
    </source>
</evidence>
<dbReference type="AlphaFoldDB" id="A0A918RKB7"/>
<keyword evidence="4" id="KW-1185">Reference proteome</keyword>
<gene>
    <name evidence="3" type="ORF">GCM10008090_10340</name>
</gene>
<dbReference type="InterPro" id="IPR007055">
    <property type="entry name" value="BON_dom"/>
</dbReference>
<organism evidence="3 4">
    <name type="scientific">Arenicella chitinivorans</name>
    <dbReference type="NCBI Taxonomy" id="1329800"/>
    <lineage>
        <taxon>Bacteria</taxon>
        <taxon>Pseudomonadati</taxon>
        <taxon>Pseudomonadota</taxon>
        <taxon>Gammaproteobacteria</taxon>
        <taxon>Arenicellales</taxon>
        <taxon>Arenicellaceae</taxon>
        <taxon>Arenicella</taxon>
    </lineage>
</organism>
<dbReference type="EMBL" id="BMXA01000002">
    <property type="protein sequence ID" value="GHA03266.1"/>
    <property type="molecule type" value="Genomic_DNA"/>
</dbReference>
<accession>A0A918RKB7</accession>
<protein>
    <submittedName>
        <fullName evidence="3">Transporter</fullName>
    </submittedName>
</protein>
<dbReference type="InterPro" id="IPR051686">
    <property type="entry name" value="Lipoprotein_DolP"/>
</dbReference>
<dbReference type="Proteomes" id="UP000614811">
    <property type="component" value="Unassembled WGS sequence"/>
</dbReference>
<dbReference type="SMART" id="SM00749">
    <property type="entry name" value="BON"/>
    <property type="match status" value="2"/>
</dbReference>
<reference evidence="3" key="1">
    <citation type="journal article" date="2014" name="Int. J. Syst. Evol. Microbiol.">
        <title>Complete genome sequence of Corynebacterium casei LMG S-19264T (=DSM 44701T), isolated from a smear-ripened cheese.</title>
        <authorList>
            <consortium name="US DOE Joint Genome Institute (JGI-PGF)"/>
            <person name="Walter F."/>
            <person name="Albersmeier A."/>
            <person name="Kalinowski J."/>
            <person name="Ruckert C."/>
        </authorList>
    </citation>
    <scope>NUCLEOTIDE SEQUENCE</scope>
    <source>
        <strain evidence="3">KCTC 12711</strain>
    </source>
</reference>